<comment type="caution">
    <text evidence="1">The sequence shown here is derived from an EMBL/GenBank/DDBJ whole genome shotgun (WGS) entry which is preliminary data.</text>
</comment>
<keyword evidence="2" id="KW-1185">Reference proteome</keyword>
<dbReference type="Proteomes" id="UP001558652">
    <property type="component" value="Unassembled WGS sequence"/>
</dbReference>
<gene>
    <name evidence="1" type="ORF">AAG570_009272</name>
</gene>
<protein>
    <recommendedName>
        <fullName evidence="3">Condensin complex subunit 1 C-terminal domain-containing protein</fullName>
    </recommendedName>
</protein>
<dbReference type="InterPro" id="IPR016024">
    <property type="entry name" value="ARM-type_fold"/>
</dbReference>
<organism evidence="1 2">
    <name type="scientific">Ranatra chinensis</name>
    <dbReference type="NCBI Taxonomy" id="642074"/>
    <lineage>
        <taxon>Eukaryota</taxon>
        <taxon>Metazoa</taxon>
        <taxon>Ecdysozoa</taxon>
        <taxon>Arthropoda</taxon>
        <taxon>Hexapoda</taxon>
        <taxon>Insecta</taxon>
        <taxon>Pterygota</taxon>
        <taxon>Neoptera</taxon>
        <taxon>Paraneoptera</taxon>
        <taxon>Hemiptera</taxon>
        <taxon>Heteroptera</taxon>
        <taxon>Panheteroptera</taxon>
        <taxon>Nepomorpha</taxon>
        <taxon>Nepidae</taxon>
        <taxon>Ranatrinae</taxon>
        <taxon>Ranatra</taxon>
    </lineage>
</organism>
<dbReference type="AlphaFoldDB" id="A0ABD0ZAC4"/>
<accession>A0ABD0ZAC4</accession>
<evidence type="ECO:0000313" key="2">
    <source>
        <dbReference type="Proteomes" id="UP001558652"/>
    </source>
</evidence>
<evidence type="ECO:0008006" key="3">
    <source>
        <dbReference type="Google" id="ProtNLM"/>
    </source>
</evidence>
<dbReference type="Gene3D" id="1.25.10.10">
    <property type="entry name" value="Leucine-rich Repeat Variant"/>
    <property type="match status" value="1"/>
</dbReference>
<evidence type="ECO:0000313" key="1">
    <source>
        <dbReference type="EMBL" id="KAL1139213.1"/>
    </source>
</evidence>
<dbReference type="InterPro" id="IPR011989">
    <property type="entry name" value="ARM-like"/>
</dbReference>
<dbReference type="PANTHER" id="PTHR14418">
    <property type="entry name" value="CONDENSIN COMPLEX SUBUNIT 3-RELATED"/>
    <property type="match status" value="1"/>
</dbReference>
<dbReference type="InterPro" id="IPR027165">
    <property type="entry name" value="CND3"/>
</dbReference>
<dbReference type="EMBL" id="JBFDAA010000003">
    <property type="protein sequence ID" value="KAL1139213.1"/>
    <property type="molecule type" value="Genomic_DNA"/>
</dbReference>
<dbReference type="PANTHER" id="PTHR14418:SF5">
    <property type="entry name" value="CONDENSIN COMPLEX SUBUNIT 3"/>
    <property type="match status" value="1"/>
</dbReference>
<sequence>MQQGHKVKVLGLERFIAPGQIRSITEYNSYRAIHQLPILWPLAPFSLVRFLVDLLSVESSDVSALYKMERIFMRKPDLGVLEVFDVAQRSKNAHGRLVNRLFSIYQKSNQRHFTVEYLQCLCLCFCNEKQVGVENSLSFAAKYFAFHSQNIDPSSQDTFILTVYKFLFRHHSGEQMKRVRVCEFINRLLVSMSDDAEIDENVFQLLSNAMLERLQDKVASVRTQAVNALHRLQEPYNADCSIIKAMKYHLEHDPSPEVRTKVLSLIAVTQSTLSTILTRKDDKIATVRKEFYKVVSKIKLVRFTLKQRQEIVRSGFRDRSVGKNVLARIGLKESEFLTKGQIDDV</sequence>
<dbReference type="SUPFAM" id="SSF48371">
    <property type="entry name" value="ARM repeat"/>
    <property type="match status" value="1"/>
</dbReference>
<name>A0ABD0ZAC4_9HEMI</name>
<reference evidence="1 2" key="1">
    <citation type="submission" date="2024-07" db="EMBL/GenBank/DDBJ databases">
        <title>Chromosome-level genome assembly of the water stick insect Ranatra chinensis (Heteroptera: Nepidae).</title>
        <authorList>
            <person name="Liu X."/>
        </authorList>
    </citation>
    <scope>NUCLEOTIDE SEQUENCE [LARGE SCALE GENOMIC DNA]</scope>
    <source>
        <strain evidence="1">Cailab_2021Rc</strain>
        <tissue evidence="1">Muscle</tissue>
    </source>
</reference>
<proteinExistence type="predicted"/>